<comment type="pathway">
    <text evidence="5 7">Amino-acid biosynthesis; L-lysine biosynthesis via DAP pathway; L-lysine from DL-2,6-diaminopimelate: step 1/1.</text>
</comment>
<proteinExistence type="inferred from homology"/>
<keyword evidence="5" id="KW-0028">Amino-acid biosynthesis</keyword>
<sequence>MLLGEAAPRPHRYVQPALARRPARWERGASGPQSGHSGMPPGPARIAEPAIPMRLGEAQPRPHRYVQPALARRPARGYRPRMHGFAYRHGSLHCEDVNLQTLADEHGTPLYVYSANTIRDHYRRLDQALGSIDHEVAYAVKANSNLSVLKLLVAEHAGFDIVSGGELFRVIKAGGDPAKCTFAGVGKTRAEIEYALQQGIYSFNVESEEELRYLNEVAADLGVIAPAAVRVNPNVDAKTHKYISTGKSENKFGVDFDAIPDLYARAAKELAHVKLRGLQMHIGSQLTSIDPFIEAVEKVAPLATHLKVTHGIEFWSIGGGIGIVYHDSLDSGGSGWWEGKPEGERPLTIAQYGEALFPRLEHLGLKILLEPGRLIVGNAGVLLTKCLFEKRGKAKTFKVVDAGMNDLIRPALYEGHHEIAPLKQPTGETRKVDVVGPICESGDFFCQDRELPDFQPGETVALLSAGAYGFVMASNYNTRPLPAEILVDGDTARVVRKRQTLDDLIAGES</sequence>
<keyword evidence="5 7" id="KW-0457">Lysine biosynthesis</keyword>
<accession>A0ABT3GLX6</accession>
<dbReference type="RefSeq" id="WP_264488636.1">
    <property type="nucleotide sequence ID" value="NZ_JAPDDT010000008.1"/>
</dbReference>
<dbReference type="SUPFAM" id="SSF51419">
    <property type="entry name" value="PLP-binding barrel"/>
    <property type="match status" value="1"/>
</dbReference>
<feature type="binding site" evidence="5">
    <location>
        <begin position="370"/>
        <end position="373"/>
    </location>
    <ligand>
        <name>pyridoxal 5'-phosphate</name>
        <dbReference type="ChEBI" id="CHEBI:597326"/>
    </ligand>
</feature>
<dbReference type="PRINTS" id="PR01179">
    <property type="entry name" value="ODADCRBXLASE"/>
</dbReference>
<dbReference type="Pfam" id="PF02784">
    <property type="entry name" value="Orn_Arg_deC_N"/>
    <property type="match status" value="1"/>
</dbReference>
<evidence type="ECO:0000256" key="5">
    <source>
        <dbReference type="HAMAP-Rule" id="MF_02120"/>
    </source>
</evidence>
<comment type="cofactor">
    <cofactor evidence="1 5 7">
        <name>pyridoxal 5'-phosphate</name>
        <dbReference type="ChEBI" id="CHEBI:597326"/>
    </cofactor>
</comment>
<dbReference type="Proteomes" id="UP001320876">
    <property type="component" value="Unassembled WGS sequence"/>
</dbReference>
<dbReference type="PANTHER" id="PTHR43727">
    <property type="entry name" value="DIAMINOPIMELATE DECARBOXYLASE"/>
    <property type="match status" value="1"/>
</dbReference>
<protein>
    <recommendedName>
        <fullName evidence="5 6">Diaminopimelate decarboxylase</fullName>
        <shortName evidence="5">DAP decarboxylase</shortName>
        <shortName evidence="5">DAPDC</shortName>
        <ecNumber evidence="5 6">4.1.1.20</ecNumber>
    </recommendedName>
</protein>
<evidence type="ECO:0000313" key="11">
    <source>
        <dbReference type="EMBL" id="MCW1924529.1"/>
    </source>
</evidence>
<evidence type="ECO:0000256" key="6">
    <source>
        <dbReference type="NCBIfam" id="TIGR01048"/>
    </source>
</evidence>
<dbReference type="NCBIfam" id="TIGR01048">
    <property type="entry name" value="lysA"/>
    <property type="match status" value="1"/>
</dbReference>
<feature type="binding site" evidence="5">
    <location>
        <position position="440"/>
    </location>
    <ligand>
        <name>substrate</name>
    </ligand>
</feature>
<evidence type="ECO:0000256" key="3">
    <source>
        <dbReference type="ARBA" id="ARBA00022898"/>
    </source>
</evidence>
<keyword evidence="12" id="KW-1185">Reference proteome</keyword>
<dbReference type="HAMAP" id="MF_02120">
    <property type="entry name" value="LysA"/>
    <property type="match status" value="1"/>
</dbReference>
<reference evidence="11 12" key="1">
    <citation type="submission" date="2022-10" db="EMBL/GenBank/DDBJ databases">
        <title>Luteolibacter arcticus strain CCTCC AB 2014275, whole genome shotgun sequencing project.</title>
        <authorList>
            <person name="Zhao G."/>
            <person name="Shen L."/>
        </authorList>
    </citation>
    <scope>NUCLEOTIDE SEQUENCE [LARGE SCALE GENOMIC DNA]</scope>
    <source>
        <strain evidence="11 12">CCTCC AB 2014275</strain>
    </source>
</reference>
<dbReference type="PRINTS" id="PR01181">
    <property type="entry name" value="DAPDCRBXLASE"/>
</dbReference>
<dbReference type="Pfam" id="PF00278">
    <property type="entry name" value="Orn_DAP_Arg_deC"/>
    <property type="match status" value="1"/>
</dbReference>
<feature type="domain" description="Orn/DAP/Arg decarboxylase 2 N-terminal" evidence="10">
    <location>
        <begin position="117"/>
        <end position="376"/>
    </location>
</feature>
<dbReference type="PANTHER" id="PTHR43727:SF2">
    <property type="entry name" value="GROUP IV DECARBOXYLASE"/>
    <property type="match status" value="1"/>
</dbReference>
<feature type="binding site" evidence="5">
    <location>
        <position position="373"/>
    </location>
    <ligand>
        <name>substrate</name>
    </ligand>
</feature>
<dbReference type="EMBL" id="JAPDDT010000008">
    <property type="protein sequence ID" value="MCW1924529.1"/>
    <property type="molecule type" value="Genomic_DNA"/>
</dbReference>
<evidence type="ECO:0000256" key="1">
    <source>
        <dbReference type="ARBA" id="ARBA00001933"/>
    </source>
</evidence>
<dbReference type="InterPro" id="IPR009006">
    <property type="entry name" value="Ala_racemase/Decarboxylase_C"/>
</dbReference>
<dbReference type="GO" id="GO:0008836">
    <property type="term" value="F:diaminopimelate decarboxylase activity"/>
    <property type="evidence" value="ECO:0007669"/>
    <property type="project" value="UniProtKB-EC"/>
</dbReference>
<comment type="subunit">
    <text evidence="5">Homodimer.</text>
</comment>
<feature type="region of interest" description="Disordered" evidence="8">
    <location>
        <begin position="1"/>
        <end position="47"/>
    </location>
</feature>
<name>A0ABT3GLX6_9BACT</name>
<dbReference type="InterPro" id="IPR029066">
    <property type="entry name" value="PLP-binding_barrel"/>
</dbReference>
<evidence type="ECO:0000256" key="8">
    <source>
        <dbReference type="SAM" id="MobiDB-lite"/>
    </source>
</evidence>
<keyword evidence="2 5" id="KW-0210">Decarboxylase</keyword>
<comment type="similarity">
    <text evidence="5">Belongs to the Orn/Lys/Arg decarboxylase class-II family. LysA subfamily.</text>
</comment>
<feature type="domain" description="Orn/DAP/Arg decarboxylase 2 C-terminal" evidence="9">
    <location>
        <begin position="111"/>
        <end position="466"/>
    </location>
</feature>
<keyword evidence="4 5" id="KW-0456">Lyase</keyword>
<keyword evidence="3 5" id="KW-0663">Pyridoxal phosphate</keyword>
<feature type="binding site" evidence="5">
    <location>
        <position position="413"/>
    </location>
    <ligand>
        <name>substrate</name>
    </ligand>
</feature>
<dbReference type="InterPro" id="IPR000183">
    <property type="entry name" value="Orn/DAP/Arg_de-COase"/>
</dbReference>
<feature type="binding site" evidence="5">
    <location>
        <position position="468"/>
    </location>
    <ligand>
        <name>pyridoxal 5'-phosphate</name>
        <dbReference type="ChEBI" id="CHEBI:597326"/>
    </ligand>
</feature>
<dbReference type="InterPro" id="IPR022644">
    <property type="entry name" value="De-COase2_N"/>
</dbReference>
<dbReference type="SUPFAM" id="SSF50621">
    <property type="entry name" value="Alanine racemase C-terminal domain-like"/>
    <property type="match status" value="1"/>
</dbReference>
<evidence type="ECO:0000256" key="2">
    <source>
        <dbReference type="ARBA" id="ARBA00022793"/>
    </source>
</evidence>
<dbReference type="InterPro" id="IPR022643">
    <property type="entry name" value="De-COase2_C"/>
</dbReference>
<dbReference type="EC" id="4.1.1.20" evidence="5 6"/>
<evidence type="ECO:0000256" key="4">
    <source>
        <dbReference type="ARBA" id="ARBA00023239"/>
    </source>
</evidence>
<dbReference type="CDD" id="cd06828">
    <property type="entry name" value="PLPDE_III_DapDC"/>
    <property type="match status" value="1"/>
</dbReference>
<comment type="catalytic activity">
    <reaction evidence="5 7">
        <text>meso-2,6-diaminopimelate + H(+) = L-lysine + CO2</text>
        <dbReference type="Rhea" id="RHEA:15101"/>
        <dbReference type="ChEBI" id="CHEBI:15378"/>
        <dbReference type="ChEBI" id="CHEBI:16526"/>
        <dbReference type="ChEBI" id="CHEBI:32551"/>
        <dbReference type="ChEBI" id="CHEBI:57791"/>
        <dbReference type="EC" id="4.1.1.20"/>
    </reaction>
</comment>
<feature type="modified residue" description="N6-(pyridoxal phosphate)lysine" evidence="5">
    <location>
        <position position="141"/>
    </location>
</feature>
<dbReference type="Gene3D" id="2.40.37.10">
    <property type="entry name" value="Lyase, Ornithine Decarboxylase, Chain A, domain 1"/>
    <property type="match status" value="1"/>
</dbReference>
<comment type="caution">
    <text evidence="11">The sequence shown here is derived from an EMBL/GenBank/DDBJ whole genome shotgun (WGS) entry which is preliminary data.</text>
</comment>
<comment type="function">
    <text evidence="5">Specifically catalyzes the decarboxylation of meso-diaminopimelate (meso-DAP) to L-lysine.</text>
</comment>
<feature type="binding site" evidence="5">
    <location>
        <position position="320"/>
    </location>
    <ligand>
        <name>pyridoxal 5'-phosphate</name>
        <dbReference type="ChEBI" id="CHEBI:597326"/>
    </ligand>
</feature>
<organism evidence="11 12">
    <name type="scientific">Luteolibacter arcticus</name>
    <dbReference type="NCBI Taxonomy" id="1581411"/>
    <lineage>
        <taxon>Bacteria</taxon>
        <taxon>Pseudomonadati</taxon>
        <taxon>Verrucomicrobiota</taxon>
        <taxon>Verrucomicrobiia</taxon>
        <taxon>Verrucomicrobiales</taxon>
        <taxon>Verrucomicrobiaceae</taxon>
        <taxon>Luteolibacter</taxon>
    </lineage>
</organism>
<dbReference type="InterPro" id="IPR002986">
    <property type="entry name" value="DAP_deCOOHase_LysA"/>
</dbReference>
<evidence type="ECO:0000259" key="10">
    <source>
        <dbReference type="Pfam" id="PF02784"/>
    </source>
</evidence>
<evidence type="ECO:0000256" key="7">
    <source>
        <dbReference type="RuleBase" id="RU003738"/>
    </source>
</evidence>
<gene>
    <name evidence="5 11" type="primary">lysA</name>
    <name evidence="11" type="ORF">OKA05_18330</name>
</gene>
<evidence type="ECO:0000259" key="9">
    <source>
        <dbReference type="Pfam" id="PF00278"/>
    </source>
</evidence>
<dbReference type="Gene3D" id="3.20.20.10">
    <property type="entry name" value="Alanine racemase"/>
    <property type="match status" value="1"/>
</dbReference>
<feature type="binding site" evidence="5">
    <location>
        <position position="409"/>
    </location>
    <ligand>
        <name>substrate</name>
    </ligand>
</feature>
<feature type="binding site" evidence="5">
    <location>
        <position position="468"/>
    </location>
    <ligand>
        <name>substrate</name>
    </ligand>
</feature>
<evidence type="ECO:0000313" key="12">
    <source>
        <dbReference type="Proteomes" id="UP001320876"/>
    </source>
</evidence>